<evidence type="ECO:0000313" key="2">
    <source>
        <dbReference type="EMBL" id="EPS44866.1"/>
    </source>
</evidence>
<feature type="region of interest" description="Disordered" evidence="1">
    <location>
        <begin position="859"/>
        <end position="885"/>
    </location>
</feature>
<name>S8AVA0_DACHA</name>
<feature type="compositionally biased region" description="Basic and acidic residues" evidence="1">
    <location>
        <begin position="429"/>
        <end position="438"/>
    </location>
</feature>
<feature type="compositionally biased region" description="Polar residues" evidence="1">
    <location>
        <begin position="54"/>
        <end position="68"/>
    </location>
</feature>
<accession>S8AVA0</accession>
<comment type="caution">
    <text evidence="2">The sequence shown here is derived from an EMBL/GenBank/DDBJ whole genome shotgun (WGS) entry which is preliminary data.</text>
</comment>
<reference evidence="3" key="2">
    <citation type="submission" date="2013-04" db="EMBL/GenBank/DDBJ databases">
        <title>Genomic mechanisms accounting for the adaptation to parasitism in nematode-trapping fungi.</title>
        <authorList>
            <person name="Ahren D.G."/>
        </authorList>
    </citation>
    <scope>NUCLEOTIDE SEQUENCE [LARGE SCALE GENOMIC DNA]</scope>
    <source>
        <strain evidence="3">CBS 200.50</strain>
    </source>
</reference>
<feature type="compositionally biased region" description="Polar residues" evidence="1">
    <location>
        <begin position="76"/>
        <end position="87"/>
    </location>
</feature>
<evidence type="ECO:0008006" key="4">
    <source>
        <dbReference type="Google" id="ProtNLM"/>
    </source>
</evidence>
<feature type="compositionally biased region" description="Low complexity" evidence="1">
    <location>
        <begin position="36"/>
        <end position="48"/>
    </location>
</feature>
<sequence>MATASTQFQPQSLPSRAMQTFVFPSKAAATPTKRPSSSSAVPSRTSISGGMPSPTYSDSGASPANSPSGFIFPMRQTATFPRTTSGNLLAPGTTGVQARTPPASPSPPNATLGERRFHARRQSELISGRPLSLGTINQPFKFGSPITTPSPSKNGAGSPAKEGTSPKFASQNGLLSPPPETTNPEPVMEKLSAAPPPPGMQGRRGHAHRRSSAMSMTSTEVLNMMITAAKANNNINTNKAGGSAPPSPSAVPETPLKEAFGGVADNVSGSVTDSKMVLDVPLCESSASSIINITDDSAESARTSVEEAPRKTRVMFSDVTEIIPRPASAGTCSTFTTIRGGMSDSVSSLHGYRNSISSMDELYQIDSRSRRASASDASGVPRLPRTKTDRRPNSADAATLLNGAQKTGWLFPPLSPKDPFSKKKGHSKHLSESSATEKPKRKNRKSSNPDGVPSTPKKVKGGMKGWAGNILLKRHYKKRQLKHLPRRTPTPPLMHLDEIERLMLEGNYVLMPTSVADYEPRDSSSMDESEFEPQIDLGAYETDIEIEVETDSNFPVIDLDVALGPMSSPKSPSRPLSGFESARKRMHSAAGWNCYHRRAESMPEMQLFSLAEDEIEGNGMGDVFEDTEEEDDDEEDEEGDITLRVEDLPKPVMPAGLALNWDTDDSEIEELDIVDGVANVRKGIKRKMSRLSEDTDPASDSQRSEDGGKADDAIVSIEALSIPTPTTDSQFSPTLSTNTHLTTPMSNVSGNVSYNSLHHASSFDQTPAVTPSTTNTSICPPTMPSTPHTSDFLLPPVPHLFAQEDDRITLMSGASIYEDPTLLGEPGPEIRMSVSVDDIPGTSHSQQKRFYSLFSASTSRNTMPGLESSSSIGSPDKPKDKKDKRWSKVFSFWKGGKQSSVN</sequence>
<dbReference type="eggNOG" id="ENOG502RD9J">
    <property type="taxonomic scope" value="Eukaryota"/>
</dbReference>
<organism evidence="2 3">
    <name type="scientific">Dactylellina haptotyla (strain CBS 200.50)</name>
    <name type="common">Nematode-trapping fungus</name>
    <name type="synonym">Monacrosporium haptotylum</name>
    <dbReference type="NCBI Taxonomy" id="1284197"/>
    <lineage>
        <taxon>Eukaryota</taxon>
        <taxon>Fungi</taxon>
        <taxon>Dikarya</taxon>
        <taxon>Ascomycota</taxon>
        <taxon>Pezizomycotina</taxon>
        <taxon>Orbiliomycetes</taxon>
        <taxon>Orbiliales</taxon>
        <taxon>Orbiliaceae</taxon>
        <taxon>Dactylellina</taxon>
    </lineage>
</organism>
<gene>
    <name evidence="2" type="ORF">H072_1191</name>
</gene>
<feature type="compositionally biased region" description="Acidic residues" evidence="1">
    <location>
        <begin position="623"/>
        <end position="639"/>
    </location>
</feature>
<keyword evidence="3" id="KW-1185">Reference proteome</keyword>
<proteinExistence type="predicted"/>
<feature type="region of interest" description="Disordered" evidence="1">
    <location>
        <begin position="407"/>
        <end position="463"/>
    </location>
</feature>
<feature type="region of interest" description="Disordered" evidence="1">
    <location>
        <begin position="620"/>
        <end position="639"/>
    </location>
</feature>
<feature type="region of interest" description="Disordered" evidence="1">
    <location>
        <begin position="1"/>
        <end position="215"/>
    </location>
</feature>
<dbReference type="EMBL" id="AQGS01000032">
    <property type="protein sequence ID" value="EPS44866.1"/>
    <property type="molecule type" value="Genomic_DNA"/>
</dbReference>
<protein>
    <recommendedName>
        <fullName evidence="4">Cell wall proline rich protein</fullName>
    </recommendedName>
</protein>
<evidence type="ECO:0000313" key="3">
    <source>
        <dbReference type="Proteomes" id="UP000015100"/>
    </source>
</evidence>
<dbReference type="Proteomes" id="UP000015100">
    <property type="component" value="Unassembled WGS sequence"/>
</dbReference>
<dbReference type="OMA" id="FNTPDMR"/>
<dbReference type="AlphaFoldDB" id="S8AVA0"/>
<feature type="region of interest" description="Disordered" evidence="1">
    <location>
        <begin position="688"/>
        <end position="709"/>
    </location>
</feature>
<dbReference type="OrthoDB" id="5406427at2759"/>
<feature type="region of interest" description="Disordered" evidence="1">
    <location>
        <begin position="367"/>
        <end position="394"/>
    </location>
</feature>
<reference evidence="2 3" key="1">
    <citation type="journal article" date="2013" name="PLoS Genet.">
        <title>Genomic mechanisms accounting for the adaptation to parasitism in nematode-trapping fungi.</title>
        <authorList>
            <person name="Meerupati T."/>
            <person name="Andersson K.M."/>
            <person name="Friman E."/>
            <person name="Kumar D."/>
            <person name="Tunlid A."/>
            <person name="Ahren D."/>
        </authorList>
    </citation>
    <scope>NUCLEOTIDE SEQUENCE [LARGE SCALE GENOMIC DNA]</scope>
    <source>
        <strain evidence="2 3">CBS 200.50</strain>
    </source>
</reference>
<feature type="compositionally biased region" description="Polar residues" evidence="1">
    <location>
        <begin position="1"/>
        <end position="18"/>
    </location>
</feature>
<feature type="compositionally biased region" description="Polar residues" evidence="1">
    <location>
        <begin position="145"/>
        <end position="155"/>
    </location>
</feature>
<dbReference type="HOGENOM" id="CLU_007264_0_0_1"/>
<evidence type="ECO:0000256" key="1">
    <source>
        <dbReference type="SAM" id="MobiDB-lite"/>
    </source>
</evidence>
<dbReference type="STRING" id="1284197.S8AVA0"/>